<evidence type="ECO:0000313" key="1">
    <source>
        <dbReference type="EMBL" id="KAI3684550.1"/>
    </source>
</evidence>
<sequence length="572" mass="64888">MVEVNQQFEDDSYGSGGSRSEIDEIARVNDSKDIEMERPICIYKEIIRPMLRADINEEQQNFLVLMVEKFGLDILTSMTRNFDYTASTSGSQALQLQFLNGIFTPVTTGMDIKGEDHKPFIVALVDGTGKIVSTGAEAAAKVEIVVLEGDCNDGEAENWSSDEFNNKIIRDWNGKKVLQGNTFLNLKEGIGYVDKISFTHNSTWKKKRNCRLGARSMSAVFAKEAKTESFLIGDKRKLLYNKHPTPSLSDELWRLNMISRRSDCFNRMSEANIKTVMDFLTLHAINPNRLKDILDVSPRKWKVITDHAQRCKDDKGIYLYHHTRDGQKRNGVVFNIFGQLVGLVAESKFISRDKLPHDKRADAQELVVSSSEHWKEVVSFNDEASLNNHLQLGTTTLNSLRIGGLNVVIPQTIDTQSLTSSQIITPISPTNIRGYDNLNLEGQSQSPKRSASEPAISNSPKKPRDDHPRMSPSTPSVGTSRMTYMNVTGTLQEPNNLEHDPELFEDDDDDIMQYLNLFDRWKMVWYVVGWISMISKVRKRRMSFYHQLLQTSDDDEMFVIAASIKHTDCLAE</sequence>
<protein>
    <submittedName>
        <fullName evidence="1">Uncharacterized protein</fullName>
    </submittedName>
</protein>
<keyword evidence="2" id="KW-1185">Reference proteome</keyword>
<dbReference type="Proteomes" id="UP001055879">
    <property type="component" value="Linkage Group LG12"/>
</dbReference>
<comment type="caution">
    <text evidence="1">The sequence shown here is derived from an EMBL/GenBank/DDBJ whole genome shotgun (WGS) entry which is preliminary data.</text>
</comment>
<evidence type="ECO:0000313" key="2">
    <source>
        <dbReference type="Proteomes" id="UP001055879"/>
    </source>
</evidence>
<gene>
    <name evidence="1" type="ORF">L6452_33774</name>
</gene>
<name>A0ACB8YKJ7_ARCLA</name>
<reference evidence="1 2" key="2">
    <citation type="journal article" date="2022" name="Mol. Ecol. Resour.">
        <title>The genomes of chicory, endive, great burdock and yacon provide insights into Asteraceae paleo-polyploidization history and plant inulin production.</title>
        <authorList>
            <person name="Fan W."/>
            <person name="Wang S."/>
            <person name="Wang H."/>
            <person name="Wang A."/>
            <person name="Jiang F."/>
            <person name="Liu H."/>
            <person name="Zhao H."/>
            <person name="Xu D."/>
            <person name="Zhang Y."/>
        </authorList>
    </citation>
    <scope>NUCLEOTIDE SEQUENCE [LARGE SCALE GENOMIC DNA]</scope>
    <source>
        <strain evidence="2">cv. Niubang</strain>
    </source>
</reference>
<organism evidence="1 2">
    <name type="scientific">Arctium lappa</name>
    <name type="common">Greater burdock</name>
    <name type="synonym">Lappa major</name>
    <dbReference type="NCBI Taxonomy" id="4217"/>
    <lineage>
        <taxon>Eukaryota</taxon>
        <taxon>Viridiplantae</taxon>
        <taxon>Streptophyta</taxon>
        <taxon>Embryophyta</taxon>
        <taxon>Tracheophyta</taxon>
        <taxon>Spermatophyta</taxon>
        <taxon>Magnoliopsida</taxon>
        <taxon>eudicotyledons</taxon>
        <taxon>Gunneridae</taxon>
        <taxon>Pentapetalae</taxon>
        <taxon>asterids</taxon>
        <taxon>campanulids</taxon>
        <taxon>Asterales</taxon>
        <taxon>Asteraceae</taxon>
        <taxon>Carduoideae</taxon>
        <taxon>Cardueae</taxon>
        <taxon>Arctiinae</taxon>
        <taxon>Arctium</taxon>
    </lineage>
</organism>
<dbReference type="EMBL" id="CM042058">
    <property type="protein sequence ID" value="KAI3684550.1"/>
    <property type="molecule type" value="Genomic_DNA"/>
</dbReference>
<accession>A0ACB8YKJ7</accession>
<proteinExistence type="predicted"/>
<reference evidence="2" key="1">
    <citation type="journal article" date="2022" name="Mol. Ecol. Resour.">
        <title>The genomes of chicory, endive, great burdock and yacon provide insights into Asteraceae palaeo-polyploidization history and plant inulin production.</title>
        <authorList>
            <person name="Fan W."/>
            <person name="Wang S."/>
            <person name="Wang H."/>
            <person name="Wang A."/>
            <person name="Jiang F."/>
            <person name="Liu H."/>
            <person name="Zhao H."/>
            <person name="Xu D."/>
            <person name="Zhang Y."/>
        </authorList>
    </citation>
    <scope>NUCLEOTIDE SEQUENCE [LARGE SCALE GENOMIC DNA]</scope>
    <source>
        <strain evidence="2">cv. Niubang</strain>
    </source>
</reference>